<feature type="binding site" evidence="13 14">
    <location>
        <position position="114"/>
    </location>
    <ligand>
        <name>ATP</name>
        <dbReference type="ChEBI" id="CHEBI:30616"/>
    </ligand>
</feature>
<evidence type="ECO:0000256" key="5">
    <source>
        <dbReference type="ARBA" id="ARBA00022553"/>
    </source>
</evidence>
<dbReference type="PANTHER" id="PTHR11349">
    <property type="entry name" value="NUCLEOSIDE DIPHOSPHATE KINASE"/>
    <property type="match status" value="1"/>
</dbReference>
<dbReference type="PROSITE" id="PS51374">
    <property type="entry name" value="NDPK_LIKE"/>
    <property type="match status" value="1"/>
</dbReference>
<feature type="binding site" evidence="13 14">
    <location>
        <position position="93"/>
    </location>
    <ligand>
        <name>ATP</name>
        <dbReference type="ChEBI" id="CHEBI:30616"/>
    </ligand>
</feature>
<dbReference type="AlphaFoldDB" id="A0A5C8Z5R7"/>
<evidence type="ECO:0000256" key="12">
    <source>
        <dbReference type="ARBA" id="ARBA00023080"/>
    </source>
</evidence>
<dbReference type="GO" id="GO:0006183">
    <property type="term" value="P:GTP biosynthetic process"/>
    <property type="evidence" value="ECO:0007669"/>
    <property type="project" value="UniProtKB-UniRule"/>
</dbReference>
<dbReference type="SUPFAM" id="SSF54919">
    <property type="entry name" value="Nucleoside diphosphate kinase, NDK"/>
    <property type="match status" value="1"/>
</dbReference>
<evidence type="ECO:0000256" key="11">
    <source>
        <dbReference type="ARBA" id="ARBA00022842"/>
    </source>
</evidence>
<dbReference type="InterPro" id="IPR023005">
    <property type="entry name" value="Nucleoside_diP_kinase_AS"/>
</dbReference>
<evidence type="ECO:0000256" key="13">
    <source>
        <dbReference type="HAMAP-Rule" id="MF_00451"/>
    </source>
</evidence>
<dbReference type="GO" id="GO:0006241">
    <property type="term" value="P:CTP biosynthetic process"/>
    <property type="evidence" value="ECO:0007669"/>
    <property type="project" value="UniProtKB-UniRule"/>
</dbReference>
<evidence type="ECO:0000256" key="16">
    <source>
        <dbReference type="RuleBase" id="RU004013"/>
    </source>
</evidence>
<dbReference type="FunFam" id="3.30.70.141:FF:000003">
    <property type="entry name" value="Nucleoside diphosphate kinase"/>
    <property type="match status" value="1"/>
</dbReference>
<dbReference type="SMART" id="SM00562">
    <property type="entry name" value="NDK"/>
    <property type="match status" value="1"/>
</dbReference>
<evidence type="ECO:0000256" key="8">
    <source>
        <dbReference type="ARBA" id="ARBA00022741"/>
    </source>
</evidence>
<feature type="active site" description="Pros-phosphohistidine intermediate" evidence="13 14">
    <location>
        <position position="117"/>
    </location>
</feature>
<feature type="binding site" evidence="13 14">
    <location>
        <position position="104"/>
    </location>
    <ligand>
        <name>ATP</name>
        <dbReference type="ChEBI" id="CHEBI:30616"/>
    </ligand>
</feature>
<keyword evidence="6 13" id="KW-0808">Transferase</keyword>
<comment type="subunit">
    <text evidence="13">Homotetramer.</text>
</comment>
<evidence type="ECO:0000256" key="2">
    <source>
        <dbReference type="ARBA" id="ARBA00008142"/>
    </source>
</evidence>
<feature type="domain" description="Nucleoside diphosphate kinase-like" evidence="17">
    <location>
        <begin position="3"/>
        <end position="140"/>
    </location>
</feature>
<keyword evidence="5 13" id="KW-0597">Phosphoprotein</keyword>
<evidence type="ECO:0000256" key="3">
    <source>
        <dbReference type="ARBA" id="ARBA00012966"/>
    </source>
</evidence>
<dbReference type="Gene3D" id="3.30.70.141">
    <property type="entry name" value="Nucleoside diphosphate kinase-like domain"/>
    <property type="match status" value="1"/>
</dbReference>
<dbReference type="InterPro" id="IPR001564">
    <property type="entry name" value="Nucleoside_diP_kinase"/>
</dbReference>
<feature type="binding site" evidence="13 14">
    <location>
        <position position="11"/>
    </location>
    <ligand>
        <name>ATP</name>
        <dbReference type="ChEBI" id="CHEBI:30616"/>
    </ligand>
</feature>
<comment type="catalytic activity">
    <reaction evidence="13 16">
        <text>a 2'-deoxyribonucleoside 5'-diphosphate + ATP = a 2'-deoxyribonucleoside 5'-triphosphate + ADP</text>
        <dbReference type="Rhea" id="RHEA:44640"/>
        <dbReference type="ChEBI" id="CHEBI:30616"/>
        <dbReference type="ChEBI" id="CHEBI:61560"/>
        <dbReference type="ChEBI" id="CHEBI:73316"/>
        <dbReference type="ChEBI" id="CHEBI:456216"/>
        <dbReference type="EC" id="2.7.4.6"/>
    </reaction>
</comment>
<dbReference type="EMBL" id="VKAD01000001">
    <property type="protein sequence ID" value="TXR53312.1"/>
    <property type="molecule type" value="Genomic_DNA"/>
</dbReference>
<evidence type="ECO:0000256" key="6">
    <source>
        <dbReference type="ARBA" id="ARBA00022679"/>
    </source>
</evidence>
<evidence type="ECO:0000313" key="19">
    <source>
        <dbReference type="Proteomes" id="UP000321764"/>
    </source>
</evidence>
<keyword evidence="7 13" id="KW-0479">Metal-binding</keyword>
<dbReference type="GO" id="GO:0046872">
    <property type="term" value="F:metal ion binding"/>
    <property type="evidence" value="ECO:0007669"/>
    <property type="project" value="UniProtKB-KW"/>
</dbReference>
<keyword evidence="19" id="KW-1185">Reference proteome</keyword>
<dbReference type="RefSeq" id="WP_147712570.1">
    <property type="nucleotide sequence ID" value="NZ_VKAD01000001.1"/>
</dbReference>
<gene>
    <name evidence="13" type="primary">ndk</name>
    <name evidence="18" type="ORF">FME95_01700</name>
</gene>
<dbReference type="Proteomes" id="UP000321764">
    <property type="component" value="Unassembled WGS sequence"/>
</dbReference>
<dbReference type="NCBIfam" id="NF001908">
    <property type="entry name" value="PRK00668.1"/>
    <property type="match status" value="1"/>
</dbReference>
<evidence type="ECO:0000256" key="4">
    <source>
        <dbReference type="ARBA" id="ARBA00017632"/>
    </source>
</evidence>
<keyword evidence="10 13" id="KW-0067">ATP-binding</keyword>
<sequence length="141" mass="15338">MAIEQTFSIIKPDAVARNLIGTINARLEAAGFQIVAMKLIQMSRSDAENFYGEHQGKPFFGPLVEYMTSGPIVVQVLQAENAVLKYREILGATNPENAAAGTIRHDLAESMSRNSAHGSDSLSSAAREIGCFFEQSEIFSK</sequence>
<dbReference type="Pfam" id="PF00334">
    <property type="entry name" value="NDK"/>
    <property type="match status" value="1"/>
</dbReference>
<keyword evidence="12 13" id="KW-0546">Nucleotide metabolism</keyword>
<organism evidence="18 19">
    <name type="scientific">Reinekea thalattae</name>
    <dbReference type="NCBI Taxonomy" id="2593301"/>
    <lineage>
        <taxon>Bacteria</taxon>
        <taxon>Pseudomonadati</taxon>
        <taxon>Pseudomonadota</taxon>
        <taxon>Gammaproteobacteria</taxon>
        <taxon>Oceanospirillales</taxon>
        <taxon>Saccharospirillaceae</taxon>
        <taxon>Reinekea</taxon>
    </lineage>
</organism>
<evidence type="ECO:0000256" key="7">
    <source>
        <dbReference type="ARBA" id="ARBA00022723"/>
    </source>
</evidence>
<dbReference type="HAMAP" id="MF_00451">
    <property type="entry name" value="NDP_kinase"/>
    <property type="match status" value="1"/>
</dbReference>
<comment type="catalytic activity">
    <reaction evidence="13">
        <text>a ribonucleoside 5'-diphosphate + ATP = a ribonucleoside 5'-triphosphate + ADP</text>
        <dbReference type="Rhea" id="RHEA:18113"/>
        <dbReference type="ChEBI" id="CHEBI:30616"/>
        <dbReference type="ChEBI" id="CHEBI:57930"/>
        <dbReference type="ChEBI" id="CHEBI:61557"/>
        <dbReference type="ChEBI" id="CHEBI:456216"/>
        <dbReference type="EC" id="2.7.4.6"/>
    </reaction>
</comment>
<comment type="cofactor">
    <cofactor evidence="1 13">
        <name>Mg(2+)</name>
        <dbReference type="ChEBI" id="CHEBI:18420"/>
    </cofactor>
</comment>
<dbReference type="GO" id="GO:0005524">
    <property type="term" value="F:ATP binding"/>
    <property type="evidence" value="ECO:0007669"/>
    <property type="project" value="UniProtKB-UniRule"/>
</dbReference>
<dbReference type="CDD" id="cd04413">
    <property type="entry name" value="NDPk_I"/>
    <property type="match status" value="1"/>
</dbReference>
<protein>
    <recommendedName>
        <fullName evidence="4 13">Nucleoside diphosphate kinase</fullName>
        <shortName evidence="13">NDK</shortName>
        <shortName evidence="13">NDP kinase</shortName>
        <ecNumber evidence="3 13">2.7.4.6</ecNumber>
    </recommendedName>
    <alternativeName>
        <fullName evidence="13">Nucleoside-2-P kinase</fullName>
    </alternativeName>
</protein>
<dbReference type="InterPro" id="IPR034907">
    <property type="entry name" value="NDK-like_dom"/>
</dbReference>
<comment type="similarity">
    <text evidence="2 13 14 15">Belongs to the NDK family.</text>
</comment>
<accession>A0A5C8Z5R7</accession>
<comment type="caution">
    <text evidence="18">The sequence shown here is derived from an EMBL/GenBank/DDBJ whole genome shotgun (WGS) entry which is preliminary data.</text>
</comment>
<name>A0A5C8Z5R7_9GAMM</name>
<evidence type="ECO:0000259" key="17">
    <source>
        <dbReference type="SMART" id="SM00562"/>
    </source>
</evidence>
<dbReference type="OrthoDB" id="9801161at2"/>
<evidence type="ECO:0000256" key="15">
    <source>
        <dbReference type="RuleBase" id="RU004011"/>
    </source>
</evidence>
<evidence type="ECO:0000256" key="10">
    <source>
        <dbReference type="ARBA" id="ARBA00022840"/>
    </source>
</evidence>
<keyword evidence="8 13" id="KW-0547">Nucleotide-binding</keyword>
<dbReference type="PRINTS" id="PR01243">
    <property type="entry name" value="NUCDPKINASE"/>
</dbReference>
<dbReference type="GO" id="GO:0005737">
    <property type="term" value="C:cytoplasm"/>
    <property type="evidence" value="ECO:0007669"/>
    <property type="project" value="UniProtKB-SubCell"/>
</dbReference>
<keyword evidence="11 13" id="KW-0460">Magnesium</keyword>
<comment type="function">
    <text evidence="13">Major role in the synthesis of nucleoside triphosphates other than ATP. The ATP gamma phosphate is transferred to the NDP beta phosphate via a ping-pong mechanism, using a phosphorylated active-site intermediate.</text>
</comment>
<evidence type="ECO:0000256" key="9">
    <source>
        <dbReference type="ARBA" id="ARBA00022777"/>
    </source>
</evidence>
<keyword evidence="9 13" id="KW-0418">Kinase</keyword>
<reference evidence="18 19" key="1">
    <citation type="submission" date="2019-07" db="EMBL/GenBank/DDBJ databases">
        <title>Reinekea sp. strain SSH23 genome sequencing and assembly.</title>
        <authorList>
            <person name="Kim I."/>
        </authorList>
    </citation>
    <scope>NUCLEOTIDE SEQUENCE [LARGE SCALE GENOMIC DNA]</scope>
    <source>
        <strain evidence="18 19">SSH23</strain>
    </source>
</reference>
<dbReference type="EC" id="2.7.4.6" evidence="3 13"/>
<feature type="binding site" evidence="13 14">
    <location>
        <position position="87"/>
    </location>
    <ligand>
        <name>ATP</name>
        <dbReference type="ChEBI" id="CHEBI:30616"/>
    </ligand>
</feature>
<dbReference type="PROSITE" id="PS00469">
    <property type="entry name" value="NDPK"/>
    <property type="match status" value="1"/>
</dbReference>
<keyword evidence="13" id="KW-0963">Cytoplasm</keyword>
<dbReference type="InterPro" id="IPR036850">
    <property type="entry name" value="NDK-like_dom_sf"/>
</dbReference>
<dbReference type="GO" id="GO:0004550">
    <property type="term" value="F:nucleoside diphosphate kinase activity"/>
    <property type="evidence" value="ECO:0007669"/>
    <property type="project" value="UniProtKB-UniRule"/>
</dbReference>
<dbReference type="GO" id="GO:0006228">
    <property type="term" value="P:UTP biosynthetic process"/>
    <property type="evidence" value="ECO:0007669"/>
    <property type="project" value="UniProtKB-UniRule"/>
</dbReference>
<proteinExistence type="inferred from homology"/>
<feature type="binding site" evidence="13 14">
    <location>
        <position position="59"/>
    </location>
    <ligand>
        <name>ATP</name>
        <dbReference type="ChEBI" id="CHEBI:30616"/>
    </ligand>
</feature>
<evidence type="ECO:0000256" key="14">
    <source>
        <dbReference type="PROSITE-ProRule" id="PRU00706"/>
    </source>
</evidence>
<evidence type="ECO:0000313" key="18">
    <source>
        <dbReference type="EMBL" id="TXR53312.1"/>
    </source>
</evidence>
<comment type="subcellular location">
    <subcellularLocation>
        <location evidence="13">Cytoplasm</location>
    </subcellularLocation>
</comment>
<evidence type="ECO:0000256" key="1">
    <source>
        <dbReference type="ARBA" id="ARBA00001946"/>
    </source>
</evidence>